<reference evidence="2 3" key="1">
    <citation type="journal article" date="2018" name="Sci. Data">
        <title>The draft genome sequence of cork oak.</title>
        <authorList>
            <person name="Ramos A.M."/>
            <person name="Usie A."/>
            <person name="Barbosa P."/>
            <person name="Barros P.M."/>
            <person name="Capote T."/>
            <person name="Chaves I."/>
            <person name="Simoes F."/>
            <person name="Abreu I."/>
            <person name="Carrasquinho I."/>
            <person name="Faro C."/>
            <person name="Guimaraes J.B."/>
            <person name="Mendonca D."/>
            <person name="Nobrega F."/>
            <person name="Rodrigues L."/>
            <person name="Saibo N.J.M."/>
            <person name="Varela M.C."/>
            <person name="Egas C."/>
            <person name="Matos J."/>
            <person name="Miguel C.M."/>
            <person name="Oliveira M.M."/>
            <person name="Ricardo C.P."/>
            <person name="Goncalves S."/>
        </authorList>
    </citation>
    <scope>NUCLEOTIDE SEQUENCE [LARGE SCALE GENOMIC DNA]</scope>
    <source>
        <strain evidence="3">cv. HL8</strain>
    </source>
</reference>
<dbReference type="Proteomes" id="UP000237347">
    <property type="component" value="Unassembled WGS sequence"/>
</dbReference>
<protein>
    <submittedName>
        <fullName evidence="2">Uncharacterized protein</fullName>
    </submittedName>
</protein>
<proteinExistence type="predicted"/>
<name>A0AAW0KPI8_QUESU</name>
<evidence type="ECO:0000313" key="2">
    <source>
        <dbReference type="EMBL" id="KAK7840889.1"/>
    </source>
</evidence>
<dbReference type="AlphaFoldDB" id="A0AAW0KPI8"/>
<evidence type="ECO:0000313" key="3">
    <source>
        <dbReference type="Proteomes" id="UP000237347"/>
    </source>
</evidence>
<comment type="caution">
    <text evidence="2">The sequence shown here is derived from an EMBL/GenBank/DDBJ whole genome shotgun (WGS) entry which is preliminary data.</text>
</comment>
<sequence>MSRVILMLASKSINLPEPSAPPFSVGALLQNIHQLSIEDNGGHKEIQATGDAMRHGSGRHTEPKDEPSGLTPSAKDHSANAP</sequence>
<organism evidence="2 3">
    <name type="scientific">Quercus suber</name>
    <name type="common">Cork oak</name>
    <dbReference type="NCBI Taxonomy" id="58331"/>
    <lineage>
        <taxon>Eukaryota</taxon>
        <taxon>Viridiplantae</taxon>
        <taxon>Streptophyta</taxon>
        <taxon>Embryophyta</taxon>
        <taxon>Tracheophyta</taxon>
        <taxon>Spermatophyta</taxon>
        <taxon>Magnoliopsida</taxon>
        <taxon>eudicotyledons</taxon>
        <taxon>Gunneridae</taxon>
        <taxon>Pentapetalae</taxon>
        <taxon>rosids</taxon>
        <taxon>fabids</taxon>
        <taxon>Fagales</taxon>
        <taxon>Fagaceae</taxon>
        <taxon>Quercus</taxon>
    </lineage>
</organism>
<keyword evidence="3" id="KW-1185">Reference proteome</keyword>
<dbReference type="EMBL" id="PKMF04000252">
    <property type="protein sequence ID" value="KAK7840889.1"/>
    <property type="molecule type" value="Genomic_DNA"/>
</dbReference>
<gene>
    <name evidence="2" type="ORF">CFP56_016139</name>
</gene>
<evidence type="ECO:0000256" key="1">
    <source>
        <dbReference type="SAM" id="MobiDB-lite"/>
    </source>
</evidence>
<accession>A0AAW0KPI8</accession>
<feature type="region of interest" description="Disordered" evidence="1">
    <location>
        <begin position="49"/>
        <end position="82"/>
    </location>
</feature>